<evidence type="ECO:0000313" key="2">
    <source>
        <dbReference type="EMBL" id="KAB7649463.1"/>
    </source>
</evidence>
<dbReference type="GO" id="GO:0019867">
    <property type="term" value="C:outer membrane"/>
    <property type="evidence" value="ECO:0007669"/>
    <property type="project" value="InterPro"/>
</dbReference>
<reference evidence="2 3" key="1">
    <citation type="submission" date="2019-10" db="EMBL/GenBank/DDBJ databases">
        <title>Genome diversity of Sutterella seckii.</title>
        <authorList>
            <person name="Chaplin A.V."/>
            <person name="Sokolova S.R."/>
            <person name="Mosin K.A."/>
            <person name="Ivanova E.L."/>
            <person name="Kochetkova T.O."/>
            <person name="Goltsov A.Y."/>
            <person name="Trofimov D.Y."/>
            <person name="Efimov B.A."/>
        </authorList>
    </citation>
    <scope>NUCLEOTIDE SEQUENCE [LARGE SCALE GENOMIC DNA]</scope>
    <source>
        <strain evidence="2 3">ASD3426</strain>
    </source>
</reference>
<dbReference type="PANTHER" id="PTHR35037:SF3">
    <property type="entry name" value="C-TERMINAL REGION OF AIDA-LIKE PROTEIN"/>
    <property type="match status" value="1"/>
</dbReference>
<gene>
    <name evidence="2" type="ORF">GBM96_11355</name>
</gene>
<dbReference type="InterPro" id="IPR006315">
    <property type="entry name" value="OM_autotransptr_brl_dom"/>
</dbReference>
<dbReference type="EMBL" id="WEHW01000084">
    <property type="protein sequence ID" value="KAB7649463.1"/>
    <property type="molecule type" value="Genomic_DNA"/>
</dbReference>
<protein>
    <submittedName>
        <fullName evidence="2">Autotransporter outer membrane beta-barrel domain-containing protein</fullName>
    </submittedName>
</protein>
<dbReference type="Pfam" id="PF03797">
    <property type="entry name" value="Autotransporter"/>
    <property type="match status" value="1"/>
</dbReference>
<name>A0AAI9S9E0_9BURK</name>
<dbReference type="InterPro" id="IPR005546">
    <property type="entry name" value="Autotransporte_beta"/>
</dbReference>
<dbReference type="SUPFAM" id="SSF103515">
    <property type="entry name" value="Autotransporter"/>
    <property type="match status" value="1"/>
</dbReference>
<dbReference type="InterPro" id="IPR051551">
    <property type="entry name" value="Autotransporter_adhesion"/>
</dbReference>
<dbReference type="SMART" id="SM00869">
    <property type="entry name" value="Autotransporter"/>
    <property type="match status" value="1"/>
</dbReference>
<evidence type="ECO:0000259" key="1">
    <source>
        <dbReference type="PROSITE" id="PS51208"/>
    </source>
</evidence>
<dbReference type="RefSeq" id="WP_139688897.1">
    <property type="nucleotide sequence ID" value="NZ_WEHW01000084.1"/>
</dbReference>
<dbReference type="PROSITE" id="PS51208">
    <property type="entry name" value="AUTOTRANSPORTER"/>
    <property type="match status" value="1"/>
</dbReference>
<dbReference type="NCBIfam" id="TIGR01414">
    <property type="entry name" value="autotrans_barl"/>
    <property type="match status" value="1"/>
</dbReference>
<dbReference type="InterPro" id="IPR036709">
    <property type="entry name" value="Autotransporte_beta_dom_sf"/>
</dbReference>
<evidence type="ECO:0000313" key="3">
    <source>
        <dbReference type="Proteomes" id="UP000469462"/>
    </source>
</evidence>
<dbReference type="AlphaFoldDB" id="A0AAI9S9E0"/>
<comment type="caution">
    <text evidence="2">The sequence shown here is derived from an EMBL/GenBank/DDBJ whole genome shotgun (WGS) entry which is preliminary data.</text>
</comment>
<accession>A0AAI9S9E0</accession>
<organism evidence="2 3">
    <name type="scientific">Sutterella seckii</name>
    <dbReference type="NCBI Taxonomy" id="1944635"/>
    <lineage>
        <taxon>Bacteria</taxon>
        <taxon>Pseudomonadati</taxon>
        <taxon>Pseudomonadota</taxon>
        <taxon>Betaproteobacteria</taxon>
        <taxon>Burkholderiales</taxon>
        <taxon>Sutterellaceae</taxon>
        <taxon>Sutterella</taxon>
    </lineage>
</organism>
<keyword evidence="3" id="KW-1185">Reference proteome</keyword>
<sequence length="965" mass="107462">MDLEYSIEEPESNYSTAFNFFETEALGRKYKGLHEFEFNDKISVAIKHADINVSYMSADGVDNPGLLVTNKKRVVTFNEKANLRVGYQVDFQNNPNSKLFILAGIYTTFGAARVMWVPEIFDLPDQPQLEVLPTLSLDQAKKMQENSKASRMGVTTFEKGLNLTMVNSQSSTVASAPKNRAAYGIFVNEGGTVNIRGGQSNIVLIGSEGSTAISAVNVSARAGILDVMKQGKFNLTASEGMSRLWSFSSDIIDNAPLSPMPDQTAEDADKHRLMMRDAVQAFHGAHVVIEDVAEKGSLDIRGDILAGIKNESASLWSSDTNEVINSHVGNFRGDVNNASAAITLSNASSTLFGNIYERHRLSSKEVGTFITENPDEQTFLGWVDWMKKEQAREGTLGGAVRLSLSNSAAWYPILSGTQVEDSGWKGWDYTAVTSWDDMNEYNKDVNRSDQYNLKWTDKDGAEHVANHASDNSGIVNDSDLVQKDKGTGIAYVDRTGVKLDDAEVDNGIYHLTLNDGVVDSRFMRIDFNKKIYVKEFADIDDALISTPDEGKEGGIRKLRIQELSGKGGIFRIYATDKANHDVVVIDNSPEKTVNSFEIWNSIEDPTLGIDDRDPTTFVHVARAGKNVGFTDSILKKTEGSVWATQYTVRADEGNAWTRAQNAELDVSQGTTPDGVIWEHDAEQNWFITDWKRTGNPTYEDTAVNAFSIPYLYATQMERLQKRMGEARYSLGEEDGAWVRLHHGRADRSRFEDKNTMVQIGWDRRSHHDGAAAIHGVAFDYLHSDANYAEPLNGQAEMDRYRLSLYTTWFGSSGWYVDGVGRLAWHDTDMKGVNRDGDAFDTGFSMWAAAASIEAGWKLSSADKWYAEPQAQLQYTRIGRSDYKTSNDVKIENSSVDSLIGRAGLRLGRDLERMGGEKMNLYVRADILHEFKGEQTFCMQGHHDLTPLRYEFTGDATWYDVGLGFC</sequence>
<dbReference type="PRINTS" id="PR01484">
    <property type="entry name" value="PRTACTNFAMLY"/>
</dbReference>
<dbReference type="Gene3D" id="2.40.128.130">
    <property type="entry name" value="Autotransporter beta-domain"/>
    <property type="match status" value="1"/>
</dbReference>
<dbReference type="InterPro" id="IPR003991">
    <property type="entry name" value="Pertactin_virulence_factor"/>
</dbReference>
<feature type="domain" description="Autotransporter" evidence="1">
    <location>
        <begin position="729"/>
        <end position="965"/>
    </location>
</feature>
<dbReference type="PANTHER" id="PTHR35037">
    <property type="entry name" value="C-TERMINAL REGION OF AIDA-LIKE PROTEIN"/>
    <property type="match status" value="1"/>
</dbReference>
<proteinExistence type="predicted"/>
<dbReference type="Proteomes" id="UP000469462">
    <property type="component" value="Unassembled WGS sequence"/>
</dbReference>